<evidence type="ECO:0000313" key="2">
    <source>
        <dbReference type="Proteomes" id="UP001347796"/>
    </source>
</evidence>
<gene>
    <name evidence="1" type="ORF">SNE40_011248</name>
</gene>
<dbReference type="Proteomes" id="UP001347796">
    <property type="component" value="Unassembled WGS sequence"/>
</dbReference>
<accession>A0AAN8JRH5</accession>
<protein>
    <submittedName>
        <fullName evidence="1">Uncharacterized protein</fullName>
    </submittedName>
</protein>
<dbReference type="AlphaFoldDB" id="A0AAN8JRH5"/>
<reference evidence="1 2" key="1">
    <citation type="submission" date="2024-01" db="EMBL/GenBank/DDBJ databases">
        <title>The genome of the rayed Mediterranean limpet Patella caerulea (Linnaeus, 1758).</title>
        <authorList>
            <person name="Anh-Thu Weber A."/>
            <person name="Halstead-Nussloch G."/>
        </authorList>
    </citation>
    <scope>NUCLEOTIDE SEQUENCE [LARGE SCALE GENOMIC DNA]</scope>
    <source>
        <strain evidence="1">AATW-2023a</strain>
        <tissue evidence="1">Whole specimen</tissue>
    </source>
</reference>
<organism evidence="1 2">
    <name type="scientific">Patella caerulea</name>
    <name type="common">Rayed Mediterranean limpet</name>
    <dbReference type="NCBI Taxonomy" id="87958"/>
    <lineage>
        <taxon>Eukaryota</taxon>
        <taxon>Metazoa</taxon>
        <taxon>Spiralia</taxon>
        <taxon>Lophotrochozoa</taxon>
        <taxon>Mollusca</taxon>
        <taxon>Gastropoda</taxon>
        <taxon>Patellogastropoda</taxon>
        <taxon>Patelloidea</taxon>
        <taxon>Patellidae</taxon>
        <taxon>Patella</taxon>
    </lineage>
</organism>
<dbReference type="EMBL" id="JAZGQO010000008">
    <property type="protein sequence ID" value="KAK6178733.1"/>
    <property type="molecule type" value="Genomic_DNA"/>
</dbReference>
<sequence length="460" mass="53874">MYIYYMSQQLEHWQLGATLKTVHGKLLKEHERMGSLSKSVDLAREVKRFHKQKSNYELNTLIKTIECEQKQSLREHKFNMQRFKKYHRTFQKNKTRQEILSSQNTETCSKENVRNIYTSVSQETAQTCRRHSLDCASITHFSSNRKKTITEPLLVIDYSTHQSTAFNEKSSIQDAKLEQTTRRVNKLPDIHKISERQRYVNEHPKFRTFLQMPRNSKVKVGYDYNGVSRRHSEPTVREYSLSHQQVQAKRRLSNPNHQSAIALPVHNAWNAILPPAVDEQTRITNNDYKKIPSQDTSTPTIDINETSDKEITGQGSRKAKVSKWELLRKLNSVKIETDTEERNVPNENKIFPKPKLSIFDVSLKVFPKLQNTIIEEEGENLKCDDSNLGIFLTSTSASEIRKEFFLRQQRKNTVKNLMKFSRGYKRTELVARLLEAEKLENTPVLIDSWQNILSKCRYLR</sequence>
<proteinExistence type="predicted"/>
<comment type="caution">
    <text evidence="1">The sequence shown here is derived from an EMBL/GenBank/DDBJ whole genome shotgun (WGS) entry which is preliminary data.</text>
</comment>
<name>A0AAN8JRH5_PATCE</name>
<evidence type="ECO:0000313" key="1">
    <source>
        <dbReference type="EMBL" id="KAK6178733.1"/>
    </source>
</evidence>
<keyword evidence="2" id="KW-1185">Reference proteome</keyword>